<dbReference type="AlphaFoldDB" id="A0A1Y2E9X7"/>
<accession>A0A1Y2E9X7</accession>
<organism evidence="2 3">
    <name type="scientific">Pseudomassariella vexata</name>
    <dbReference type="NCBI Taxonomy" id="1141098"/>
    <lineage>
        <taxon>Eukaryota</taxon>
        <taxon>Fungi</taxon>
        <taxon>Dikarya</taxon>
        <taxon>Ascomycota</taxon>
        <taxon>Pezizomycotina</taxon>
        <taxon>Sordariomycetes</taxon>
        <taxon>Xylariomycetidae</taxon>
        <taxon>Amphisphaeriales</taxon>
        <taxon>Pseudomassariaceae</taxon>
        <taxon>Pseudomassariella</taxon>
    </lineage>
</organism>
<keyword evidence="3" id="KW-1185">Reference proteome</keyword>
<feature type="compositionally biased region" description="Polar residues" evidence="1">
    <location>
        <begin position="168"/>
        <end position="178"/>
    </location>
</feature>
<feature type="compositionally biased region" description="Basic and acidic residues" evidence="1">
    <location>
        <begin position="298"/>
        <end position="308"/>
    </location>
</feature>
<feature type="region of interest" description="Disordered" evidence="1">
    <location>
        <begin position="161"/>
        <end position="188"/>
    </location>
</feature>
<feature type="region of interest" description="Disordered" evidence="1">
    <location>
        <begin position="106"/>
        <end position="131"/>
    </location>
</feature>
<evidence type="ECO:0000313" key="3">
    <source>
        <dbReference type="Proteomes" id="UP000193689"/>
    </source>
</evidence>
<dbReference type="GeneID" id="63774399"/>
<feature type="compositionally biased region" description="Basic and acidic residues" evidence="1">
    <location>
        <begin position="323"/>
        <end position="341"/>
    </location>
</feature>
<dbReference type="Proteomes" id="UP000193689">
    <property type="component" value="Unassembled WGS sequence"/>
</dbReference>
<evidence type="ECO:0000313" key="2">
    <source>
        <dbReference type="EMBL" id="ORY67665.1"/>
    </source>
</evidence>
<evidence type="ECO:0000256" key="1">
    <source>
        <dbReference type="SAM" id="MobiDB-lite"/>
    </source>
</evidence>
<protein>
    <submittedName>
        <fullName evidence="2">Uncharacterized protein</fullName>
    </submittedName>
</protein>
<sequence length="448" mass="51683">MSAQSLALALGRWPGGIVDYGRYIGLAKQSSQSKKHRSRRQADNEGLCLANEVHHSTEGLCLTSEIEDERHPYRPLHPATIDSVMQQVQNDMYADSHEKEVVSAAPTPSMDTWPQETAKHPRCPHHSPDMHGKEKILRYRNGRPKNVRFQEEYPHLAEQYHELEDSQRSPTAPRSRSCNDPPKYSPPQHVIYYEDFPRQSEQYYELDDFKYSYSPGEEDEKALLRSLATLNLSDELQASRTMSTGSSQRGRNGLRTLFGEKHYHPKDFFEFDDFKYPDSSSSAYDEATPLRHQKTSKTRRDPGADQRRTKSPIKQASTSNKTSTKENSPRKTIENFNEKRDKGHHKSSRPRVSSKDYEPRKLNSTHKNMPNGFWGQYNEPNESDTWTRTSSSRTSSSTRSRESETWSRASTRSVKSKHTESHSFFKADIISVNGKFFCSRKPMSLFRH</sequence>
<dbReference type="InParanoid" id="A0A1Y2E9X7"/>
<comment type="caution">
    <text evidence="2">The sequence shown here is derived from an EMBL/GenBank/DDBJ whole genome shotgun (WGS) entry which is preliminary data.</text>
</comment>
<proteinExistence type="predicted"/>
<feature type="compositionally biased region" description="Low complexity" evidence="1">
    <location>
        <begin position="386"/>
        <end position="398"/>
    </location>
</feature>
<dbReference type="EMBL" id="MCFJ01000004">
    <property type="protein sequence ID" value="ORY67665.1"/>
    <property type="molecule type" value="Genomic_DNA"/>
</dbReference>
<dbReference type="RefSeq" id="XP_040718289.1">
    <property type="nucleotide sequence ID" value="XM_040858187.1"/>
</dbReference>
<reference evidence="2 3" key="1">
    <citation type="submission" date="2016-07" db="EMBL/GenBank/DDBJ databases">
        <title>Pervasive Adenine N6-methylation of Active Genes in Fungi.</title>
        <authorList>
            <consortium name="DOE Joint Genome Institute"/>
            <person name="Mondo S.J."/>
            <person name="Dannebaum R.O."/>
            <person name="Kuo R.C."/>
            <person name="Labutti K."/>
            <person name="Haridas S."/>
            <person name="Kuo A."/>
            <person name="Salamov A."/>
            <person name="Ahrendt S.R."/>
            <person name="Lipzen A."/>
            <person name="Sullivan W."/>
            <person name="Andreopoulos W.B."/>
            <person name="Clum A."/>
            <person name="Lindquist E."/>
            <person name="Daum C."/>
            <person name="Ramamoorthy G.K."/>
            <person name="Gryganskyi A."/>
            <person name="Culley D."/>
            <person name="Magnuson J.K."/>
            <person name="James T.Y."/>
            <person name="O'Malley M.A."/>
            <person name="Stajich J.E."/>
            <person name="Spatafora J.W."/>
            <person name="Visel A."/>
            <person name="Grigoriev I.V."/>
        </authorList>
    </citation>
    <scope>NUCLEOTIDE SEQUENCE [LARGE SCALE GENOMIC DNA]</scope>
    <source>
        <strain evidence="2 3">CBS 129021</strain>
    </source>
</reference>
<gene>
    <name evidence="2" type="ORF">BCR38DRAFT_407618</name>
</gene>
<name>A0A1Y2E9X7_9PEZI</name>
<feature type="region of interest" description="Disordered" evidence="1">
    <location>
        <begin position="280"/>
        <end position="421"/>
    </location>
</feature>